<evidence type="ECO:0000256" key="5">
    <source>
        <dbReference type="ARBA" id="ARBA00023049"/>
    </source>
</evidence>
<evidence type="ECO:0000256" key="6">
    <source>
        <dbReference type="RuleBase" id="RU364057"/>
    </source>
</evidence>
<dbReference type="GO" id="GO:0034982">
    <property type="term" value="P:mitochondrial protein processing"/>
    <property type="evidence" value="ECO:0007669"/>
    <property type="project" value="TreeGrafter"/>
</dbReference>
<dbReference type="PANTHER" id="PTHR21711">
    <property type="entry name" value="MITOCHONDRIAL INNER MEMBRANE PROTEASE"/>
    <property type="match status" value="1"/>
</dbReference>
<dbReference type="GO" id="GO:0046872">
    <property type="term" value="F:metal ion binding"/>
    <property type="evidence" value="ECO:0007669"/>
    <property type="project" value="UniProtKB-KW"/>
</dbReference>
<evidence type="ECO:0000256" key="3">
    <source>
        <dbReference type="ARBA" id="ARBA00022723"/>
    </source>
</evidence>
<comment type="similarity">
    <text evidence="1 6">Belongs to the peptidase M76 family.</text>
</comment>
<gene>
    <name evidence="7" type="ORF">AB205_0179960</name>
</gene>
<keyword evidence="2 6" id="KW-0645">Protease</keyword>
<dbReference type="Pfam" id="PF09768">
    <property type="entry name" value="Peptidase_M76"/>
    <property type="match status" value="1"/>
</dbReference>
<dbReference type="OrthoDB" id="285308at2759"/>
<dbReference type="GO" id="GO:0004222">
    <property type="term" value="F:metalloendopeptidase activity"/>
    <property type="evidence" value="ECO:0007669"/>
    <property type="project" value="InterPro"/>
</dbReference>
<protein>
    <recommendedName>
        <fullName evidence="6">Mitochondrial inner membrane protease ATP23</fullName>
        <ecNumber evidence="6">3.4.24.-</ecNumber>
    </recommendedName>
</protein>
<keyword evidence="4 6" id="KW-0378">Hydrolase</keyword>
<dbReference type="InterPro" id="IPR019165">
    <property type="entry name" value="Peptidase_M76_ATP23"/>
</dbReference>
<accession>A0A2G9SDH9</accession>
<name>A0A2G9SDH9_AQUCT</name>
<dbReference type="PANTHER" id="PTHR21711:SF0">
    <property type="entry name" value="MITOCHONDRIAL INNER MEMBRANE PROTEASE ATP23 HOMOLOG"/>
    <property type="match status" value="1"/>
</dbReference>
<reference evidence="7" key="1">
    <citation type="submission" date="2017-08" db="EMBL/GenBank/DDBJ databases">
        <title>Assembly of the North American Bullfrog Genome.</title>
        <authorList>
            <person name="Warren R.L."/>
            <person name="Vandervalk B.P."/>
            <person name="Kucuk E."/>
            <person name="Birol I."/>
            <person name="Helbing C."/>
            <person name="Pandoh P."/>
            <person name="Behsaz B."/>
            <person name="Mohamadi H."/>
            <person name="Chu J."/>
            <person name="Jackman S."/>
            <person name="Hammond S.A."/>
            <person name="Veldhoen N."/>
            <person name="Kirk H."/>
            <person name="Zhao Y."/>
            <person name="Coope R."/>
            <person name="Pleasance S."/>
            <person name="Moore R."/>
            <person name="Holt R."/>
        </authorList>
    </citation>
    <scope>NUCLEOTIDE SEQUENCE</scope>
    <source>
        <strain evidence="7">Bruno</strain>
        <tissue evidence="7">Liver</tissue>
    </source>
</reference>
<evidence type="ECO:0000313" key="7">
    <source>
        <dbReference type="EMBL" id="PIO37471.1"/>
    </source>
</evidence>
<dbReference type="EC" id="3.4.24.-" evidence="6"/>
<dbReference type="GO" id="GO:0005739">
    <property type="term" value="C:mitochondrion"/>
    <property type="evidence" value="ECO:0007669"/>
    <property type="project" value="GOC"/>
</dbReference>
<sequence length="139" mass="15811">MAEEKPTDEDYGYNLFPQRDRRNPKKESIMSKLCLLKYTCKNRLKAAMQQNPQVKMLLDAMKQAGCTAYVDRHFACEDCDKNVAGGFDSATSEVVLCQNTINSQSHMNNVVTHELIHAFDHCRAHVDFLSNIQHLACSE</sequence>
<dbReference type="EMBL" id="KV925369">
    <property type="protein sequence ID" value="PIO37471.1"/>
    <property type="molecule type" value="Genomic_DNA"/>
</dbReference>
<evidence type="ECO:0000256" key="2">
    <source>
        <dbReference type="ARBA" id="ARBA00022670"/>
    </source>
</evidence>
<evidence type="ECO:0000256" key="4">
    <source>
        <dbReference type="ARBA" id="ARBA00022801"/>
    </source>
</evidence>
<evidence type="ECO:0000256" key="1">
    <source>
        <dbReference type="ARBA" id="ARBA00009915"/>
    </source>
</evidence>
<proteinExistence type="inferred from homology"/>
<keyword evidence="3 6" id="KW-0479">Metal-binding</keyword>
<organism evidence="7">
    <name type="scientific">Aquarana catesbeiana</name>
    <name type="common">American bullfrog</name>
    <name type="synonym">Rana catesbeiana</name>
    <dbReference type="NCBI Taxonomy" id="8400"/>
    <lineage>
        <taxon>Eukaryota</taxon>
        <taxon>Metazoa</taxon>
        <taxon>Chordata</taxon>
        <taxon>Craniata</taxon>
        <taxon>Vertebrata</taxon>
        <taxon>Euteleostomi</taxon>
        <taxon>Amphibia</taxon>
        <taxon>Batrachia</taxon>
        <taxon>Anura</taxon>
        <taxon>Neobatrachia</taxon>
        <taxon>Ranoidea</taxon>
        <taxon>Ranidae</taxon>
        <taxon>Aquarana</taxon>
    </lineage>
</organism>
<dbReference type="AlphaFoldDB" id="A0A2G9SDH9"/>
<feature type="non-terminal residue" evidence="7">
    <location>
        <position position="139"/>
    </location>
</feature>
<dbReference type="GO" id="GO:0033615">
    <property type="term" value="P:mitochondrial proton-transporting ATP synthase complex assembly"/>
    <property type="evidence" value="ECO:0007669"/>
    <property type="project" value="TreeGrafter"/>
</dbReference>
<keyword evidence="5 6" id="KW-0482">Metalloprotease</keyword>